<evidence type="ECO:0000313" key="2">
    <source>
        <dbReference type="EMBL" id="CAB4156510.1"/>
    </source>
</evidence>
<dbReference type="EMBL" id="LR796878">
    <property type="protein sequence ID" value="CAB4172330.1"/>
    <property type="molecule type" value="Genomic_DNA"/>
</dbReference>
<dbReference type="Gene3D" id="3.90.550.10">
    <property type="entry name" value="Spore Coat Polysaccharide Biosynthesis Protein SpsA, Chain A"/>
    <property type="match status" value="1"/>
</dbReference>
<evidence type="ECO:0000313" key="3">
    <source>
        <dbReference type="EMBL" id="CAB4160378.1"/>
    </source>
</evidence>
<evidence type="ECO:0000313" key="9">
    <source>
        <dbReference type="EMBL" id="CAB4213214.1"/>
    </source>
</evidence>
<dbReference type="Pfam" id="PF11397">
    <property type="entry name" value="GlcNAc"/>
    <property type="match status" value="2"/>
</dbReference>
<dbReference type="EMBL" id="LR797305">
    <property type="protein sequence ID" value="CAB4200772.1"/>
    <property type="molecule type" value="Genomic_DNA"/>
</dbReference>
<dbReference type="EMBL" id="LR798341">
    <property type="protein sequence ID" value="CAB5225226.1"/>
    <property type="molecule type" value="Genomic_DNA"/>
</dbReference>
<dbReference type="PANTHER" id="PTHR34496">
    <property type="entry name" value="GLCNAC TRANSFERASE-RELATED"/>
    <property type="match status" value="1"/>
</dbReference>
<evidence type="ECO:0000313" key="6">
    <source>
        <dbReference type="EMBL" id="CAB4178309.1"/>
    </source>
</evidence>
<protein>
    <submittedName>
        <fullName evidence="1">Glyco_tranf_GTA_type domain containing protein</fullName>
    </submittedName>
</protein>
<evidence type="ECO:0000313" key="5">
    <source>
        <dbReference type="EMBL" id="CAB4172330.1"/>
    </source>
</evidence>
<organism evidence="1">
    <name type="scientific">uncultured Caudovirales phage</name>
    <dbReference type="NCBI Taxonomy" id="2100421"/>
    <lineage>
        <taxon>Viruses</taxon>
        <taxon>Duplodnaviria</taxon>
        <taxon>Heunggongvirae</taxon>
        <taxon>Uroviricota</taxon>
        <taxon>Caudoviricetes</taxon>
        <taxon>Peduoviridae</taxon>
        <taxon>Maltschvirus</taxon>
        <taxon>Maltschvirus maltsch</taxon>
    </lineage>
</organism>
<evidence type="ECO:0000313" key="7">
    <source>
        <dbReference type="EMBL" id="CAB4191773.1"/>
    </source>
</evidence>
<dbReference type="EMBL" id="LR798395">
    <property type="protein sequence ID" value="CAB5228670.1"/>
    <property type="molecule type" value="Genomic_DNA"/>
</dbReference>
<evidence type="ECO:0000313" key="8">
    <source>
        <dbReference type="EMBL" id="CAB4200772.1"/>
    </source>
</evidence>
<dbReference type="EMBL" id="LR796644">
    <property type="protein sequence ID" value="CAB4156510.1"/>
    <property type="molecule type" value="Genomic_DNA"/>
</dbReference>
<reference evidence="1" key="1">
    <citation type="submission" date="2020-04" db="EMBL/GenBank/DDBJ databases">
        <authorList>
            <person name="Chiriac C."/>
            <person name="Salcher M."/>
            <person name="Ghai R."/>
            <person name="Kavagutti S V."/>
        </authorList>
    </citation>
    <scope>NUCLEOTIDE SEQUENCE</scope>
</reference>
<dbReference type="EMBL" id="LR797395">
    <property type="protein sequence ID" value="CAB4213214.1"/>
    <property type="molecule type" value="Genomic_DNA"/>
</dbReference>
<dbReference type="EMBL" id="LR796443">
    <property type="protein sequence ID" value="CAB4145066.1"/>
    <property type="molecule type" value="Genomic_DNA"/>
</dbReference>
<evidence type="ECO:0000313" key="11">
    <source>
        <dbReference type="EMBL" id="CAB5225226.1"/>
    </source>
</evidence>
<dbReference type="SUPFAM" id="SSF53448">
    <property type="entry name" value="Nucleotide-diphospho-sugar transferases"/>
    <property type="match status" value="1"/>
</dbReference>
<dbReference type="EMBL" id="LR796698">
    <property type="protein sequence ID" value="CAB4160378.1"/>
    <property type="molecule type" value="Genomic_DNA"/>
</dbReference>
<dbReference type="EMBL" id="LR796961">
    <property type="protein sequence ID" value="CAB4178309.1"/>
    <property type="molecule type" value="Genomic_DNA"/>
</dbReference>
<evidence type="ECO:0000313" key="10">
    <source>
        <dbReference type="EMBL" id="CAB4217992.1"/>
    </source>
</evidence>
<accession>A0A6J5MJ19</accession>
<dbReference type="InterPro" id="IPR021067">
    <property type="entry name" value="Glycosyltransferase"/>
</dbReference>
<gene>
    <name evidence="6" type="ORF">UFOVP1002_60</name>
    <name evidence="7" type="ORF">UFOVP1217_135</name>
    <name evidence="8" type="ORF">UFOVP1343_119</name>
    <name evidence="9" type="ORF">UFOVP1438_168</name>
    <name evidence="12" type="ORF">UFOVP1541_17</name>
    <name evidence="10" type="ORF">UFOVP1592_164</name>
    <name evidence="1" type="ORF">UFOVP465_25</name>
    <name evidence="2" type="ORF">UFOVP666_71</name>
    <name evidence="3" type="ORF">UFOVP727_148</name>
    <name evidence="11" type="ORF">UFOVP741_151</name>
    <name evidence="4" type="ORF">UFOVP819_99</name>
    <name evidence="5" type="ORF">UFOVP926_173</name>
</gene>
<evidence type="ECO:0000313" key="4">
    <source>
        <dbReference type="EMBL" id="CAB4164767.1"/>
    </source>
</evidence>
<name>A0A6J5MJ19_9CAUD</name>
<proteinExistence type="predicted"/>
<evidence type="ECO:0000313" key="1">
    <source>
        <dbReference type="EMBL" id="CAB4145066.1"/>
    </source>
</evidence>
<sequence length="330" mass="38301">MRRIFVVIPSFQEEDLRNTVNSIFENAKHPERIYVGICNQRTDNKDFETFEEYGDRVRCVDVRSPHPLGLGFAYFSASKLLMDEEFFMRIDAHTRMKKNWDSTLVSYFSKIETDTGSSKIVITQLTGGFYKQDMNLAGFIKHEDKDEWFHEGQPPNTSEFMNDNLRQLKEYALNIEHHPNNNYEWDDISLANGYKEIHGVAGAFHFGASQFLTDCSPDPRVFFWGEEHTFAMRAWTRGYRLYAIDVNTQFTAGKTEEYLETVGIDDWRNFWKSYRGFAVRYESGSVSASFPTHSDPDSPVIEILSGRELGFYGAKDEQSYADWMKKLGIA</sequence>
<dbReference type="EMBL" id="LR797177">
    <property type="protein sequence ID" value="CAB4191773.1"/>
    <property type="molecule type" value="Genomic_DNA"/>
</dbReference>
<dbReference type="PANTHER" id="PTHR34496:SF10">
    <property type="entry name" value="GLCNAC TRANSFERASE"/>
    <property type="match status" value="1"/>
</dbReference>
<evidence type="ECO:0000313" key="12">
    <source>
        <dbReference type="EMBL" id="CAB5228670.1"/>
    </source>
</evidence>
<dbReference type="InterPro" id="IPR029044">
    <property type="entry name" value="Nucleotide-diphossugar_trans"/>
</dbReference>
<dbReference type="EMBL" id="LR796762">
    <property type="protein sequence ID" value="CAB4164767.1"/>
    <property type="molecule type" value="Genomic_DNA"/>
</dbReference>
<dbReference type="EMBL" id="LR797452">
    <property type="protein sequence ID" value="CAB4217992.1"/>
    <property type="molecule type" value="Genomic_DNA"/>
</dbReference>